<keyword evidence="8" id="KW-1185">Reference proteome</keyword>
<dbReference type="PANTHER" id="PTHR15107:SF0">
    <property type="entry name" value="DNA ENDONUCLEASE ACTIVATOR CTP1 C-TERMINAL DOMAIN-CONTAINING PROTEIN"/>
    <property type="match status" value="1"/>
</dbReference>
<organism evidence="7 8">
    <name type="scientific">Sesamum alatum</name>
    <dbReference type="NCBI Taxonomy" id="300844"/>
    <lineage>
        <taxon>Eukaryota</taxon>
        <taxon>Viridiplantae</taxon>
        <taxon>Streptophyta</taxon>
        <taxon>Embryophyta</taxon>
        <taxon>Tracheophyta</taxon>
        <taxon>Spermatophyta</taxon>
        <taxon>Magnoliopsida</taxon>
        <taxon>eudicotyledons</taxon>
        <taxon>Gunneridae</taxon>
        <taxon>Pentapetalae</taxon>
        <taxon>asterids</taxon>
        <taxon>lamiids</taxon>
        <taxon>Lamiales</taxon>
        <taxon>Pedaliaceae</taxon>
        <taxon>Sesamum</taxon>
    </lineage>
</organism>
<dbReference type="GO" id="GO:0003684">
    <property type="term" value="F:damaged DNA binding"/>
    <property type="evidence" value="ECO:0007669"/>
    <property type="project" value="TreeGrafter"/>
</dbReference>
<keyword evidence="2" id="KW-0227">DNA damage</keyword>
<dbReference type="Pfam" id="PF08573">
    <property type="entry name" value="SAE2"/>
    <property type="match status" value="1"/>
</dbReference>
<feature type="coiled-coil region" evidence="4">
    <location>
        <begin position="114"/>
        <end position="317"/>
    </location>
</feature>
<reference evidence="7" key="1">
    <citation type="submission" date="2020-06" db="EMBL/GenBank/DDBJ databases">
        <authorList>
            <person name="Li T."/>
            <person name="Hu X."/>
            <person name="Zhang T."/>
            <person name="Song X."/>
            <person name="Zhang H."/>
            <person name="Dai N."/>
            <person name="Sheng W."/>
            <person name="Hou X."/>
            <person name="Wei L."/>
        </authorList>
    </citation>
    <scope>NUCLEOTIDE SEQUENCE</scope>
    <source>
        <strain evidence="7">3651</strain>
        <tissue evidence="7">Leaf</tissue>
    </source>
</reference>
<evidence type="ECO:0000259" key="6">
    <source>
        <dbReference type="Pfam" id="PF08573"/>
    </source>
</evidence>
<dbReference type="EMBL" id="JACGWO010000012">
    <property type="protein sequence ID" value="KAK4414436.1"/>
    <property type="molecule type" value="Genomic_DNA"/>
</dbReference>
<name>A0AAE1XN55_9LAMI</name>
<keyword evidence="3" id="KW-0539">Nucleus</keyword>
<dbReference type="PANTHER" id="PTHR15107">
    <property type="entry name" value="RETINOBLASTOMA BINDING PROTEIN 8"/>
    <property type="match status" value="1"/>
</dbReference>
<gene>
    <name evidence="7" type="ORF">Salat_2856600</name>
</gene>
<comment type="caution">
    <text evidence="7">The sequence shown here is derived from an EMBL/GenBank/DDBJ whole genome shotgun (WGS) entry which is preliminary data.</text>
</comment>
<feature type="compositionally biased region" description="Acidic residues" evidence="5">
    <location>
        <begin position="648"/>
        <end position="657"/>
    </location>
</feature>
<dbReference type="InterPro" id="IPR033316">
    <property type="entry name" value="RBBP8-like"/>
</dbReference>
<evidence type="ECO:0000313" key="8">
    <source>
        <dbReference type="Proteomes" id="UP001293254"/>
    </source>
</evidence>
<evidence type="ECO:0000256" key="1">
    <source>
        <dbReference type="ARBA" id="ARBA00004123"/>
    </source>
</evidence>
<evidence type="ECO:0000256" key="5">
    <source>
        <dbReference type="SAM" id="MobiDB-lite"/>
    </source>
</evidence>
<feature type="coiled-coil region" evidence="4">
    <location>
        <begin position="367"/>
        <end position="443"/>
    </location>
</feature>
<accession>A0AAE1XN55</accession>
<dbReference type="AlphaFoldDB" id="A0AAE1XN55"/>
<evidence type="ECO:0000256" key="2">
    <source>
        <dbReference type="ARBA" id="ARBA00022763"/>
    </source>
</evidence>
<dbReference type="InterPro" id="IPR013882">
    <property type="entry name" value="Ctp1_C"/>
</dbReference>
<comment type="subcellular location">
    <subcellularLocation>
        <location evidence="1">Nucleus</location>
    </subcellularLocation>
</comment>
<evidence type="ECO:0000256" key="3">
    <source>
        <dbReference type="ARBA" id="ARBA00023242"/>
    </source>
</evidence>
<feature type="region of interest" description="Disordered" evidence="5">
    <location>
        <begin position="555"/>
        <end position="674"/>
    </location>
</feature>
<dbReference type="GO" id="GO:0010792">
    <property type="term" value="P:DNA double-strand break processing involved in repair via single-strand annealing"/>
    <property type="evidence" value="ECO:0007669"/>
    <property type="project" value="TreeGrafter"/>
</dbReference>
<sequence>MQRLYSVWPSRKFHLDVLMLETGLEMVITLFQPVKKKDRVAVASPSPAPGVAPPPSAPRVSSSFVGAAASPSLSACCRWKAIYESLLSWNILLTVLMQNMFLDSAPSSQLFPNFQSLQKIYSEAREAAEDAYKEKEEDLQLQIKRLQCEKQQVLEENQLLKLENAKFISMESQSCNRVKELQQELKQKTLEVNEGRKIHENLQKLLESKSSLMHSYETTIKELEEKSIMLQKTQQKLEVETEELRQELMKKSKEVDELMELQNKLLQLNQSKACLIVQKENQLKEYEEKTKGLISNLENMENKVNALQSGLRDKTEEVDKGKELQANLLKKIEFQASEIMHSEQLLNKYETENKLLAAKVKSCGNDAEALQKELVKKTCELEEVRKVQQQLLQHSYSYNFDRIKRGRTLEEFEEERKHLVDKQKGLEEKVDKLQKSLSERTQESSEGMELHGKLLQQIEAKDSELLSEKRKKRDVIAAYRRLKSQYNYLLKKYAQETGLPLDKMEDESEIIRANQTPITSHDIENNTLKASGIASGVTKPADEQEELEDKKGVGFIQRSGPVSPSTSSIIIPPKCATSSKSCPPAGAKRPISYWRDTRSHQSRVGPDPHDDFLDTPLENVRENLGKVMKEDNTNSPKPVPINMRLDNSDDETQDMDADGGPQKPNASTKAGTSGFKYVESVRKKSERESLQGVECKQCKKFYDAVLPGAGNNSYNDKQNIRCEHHNGVSRHRYRYAPPLTPEGFWNIGFESEM</sequence>
<proteinExistence type="predicted"/>
<dbReference type="GO" id="GO:0005634">
    <property type="term" value="C:nucleus"/>
    <property type="evidence" value="ECO:0007669"/>
    <property type="project" value="UniProtKB-SubCell"/>
</dbReference>
<feature type="compositionally biased region" description="Low complexity" evidence="5">
    <location>
        <begin position="561"/>
        <end position="573"/>
    </location>
</feature>
<reference evidence="7" key="2">
    <citation type="journal article" date="2024" name="Plant">
        <title>Genomic evolution and insights into agronomic trait innovations of Sesamum species.</title>
        <authorList>
            <person name="Miao H."/>
            <person name="Wang L."/>
            <person name="Qu L."/>
            <person name="Liu H."/>
            <person name="Sun Y."/>
            <person name="Le M."/>
            <person name="Wang Q."/>
            <person name="Wei S."/>
            <person name="Zheng Y."/>
            <person name="Lin W."/>
            <person name="Duan Y."/>
            <person name="Cao H."/>
            <person name="Xiong S."/>
            <person name="Wang X."/>
            <person name="Wei L."/>
            <person name="Li C."/>
            <person name="Ma Q."/>
            <person name="Ju M."/>
            <person name="Zhao R."/>
            <person name="Li G."/>
            <person name="Mu C."/>
            <person name="Tian Q."/>
            <person name="Mei H."/>
            <person name="Zhang T."/>
            <person name="Gao T."/>
            <person name="Zhang H."/>
        </authorList>
    </citation>
    <scope>NUCLEOTIDE SEQUENCE</scope>
    <source>
        <strain evidence="7">3651</strain>
    </source>
</reference>
<protein>
    <submittedName>
        <fullName evidence="7">Protein gamma response 1</fullName>
    </submittedName>
</protein>
<feature type="compositionally biased region" description="Basic and acidic residues" evidence="5">
    <location>
        <begin position="619"/>
        <end position="632"/>
    </location>
</feature>
<dbReference type="Proteomes" id="UP001293254">
    <property type="component" value="Unassembled WGS sequence"/>
</dbReference>
<evidence type="ECO:0000256" key="4">
    <source>
        <dbReference type="SAM" id="Coils"/>
    </source>
</evidence>
<evidence type="ECO:0000313" key="7">
    <source>
        <dbReference type="EMBL" id="KAK4414436.1"/>
    </source>
</evidence>
<keyword evidence="4" id="KW-0175">Coiled coil</keyword>
<feature type="domain" description="DNA endonuclease activator Ctp1 C-terminal" evidence="6">
    <location>
        <begin position="716"/>
        <end position="749"/>
    </location>
</feature>